<feature type="region of interest" description="Disordered" evidence="1">
    <location>
        <begin position="352"/>
        <end position="374"/>
    </location>
</feature>
<reference evidence="2 3" key="1">
    <citation type="journal article" date="2023" name="G3 (Bethesda)">
        <title>A chromosome-level genome assembly of Zasmidium syzygii isolated from banana leaves.</title>
        <authorList>
            <person name="van Westerhoven A.C."/>
            <person name="Mehrabi R."/>
            <person name="Talebi R."/>
            <person name="Steentjes M.B.F."/>
            <person name="Corcolon B."/>
            <person name="Chong P.A."/>
            <person name="Kema G.H.J."/>
            <person name="Seidl M.F."/>
        </authorList>
    </citation>
    <scope>NUCLEOTIDE SEQUENCE [LARGE SCALE GENOMIC DNA]</scope>
    <source>
        <strain evidence="2 3">P124</strain>
    </source>
</reference>
<name>A0ABR0EX79_ZASCE</name>
<feature type="region of interest" description="Disordered" evidence="1">
    <location>
        <begin position="94"/>
        <end position="301"/>
    </location>
</feature>
<comment type="caution">
    <text evidence="2">The sequence shown here is derived from an EMBL/GenBank/DDBJ whole genome shotgun (WGS) entry which is preliminary data.</text>
</comment>
<evidence type="ECO:0000313" key="2">
    <source>
        <dbReference type="EMBL" id="KAK4505680.1"/>
    </source>
</evidence>
<evidence type="ECO:0000313" key="3">
    <source>
        <dbReference type="Proteomes" id="UP001305779"/>
    </source>
</evidence>
<gene>
    <name evidence="2" type="ORF">PRZ48_003645</name>
</gene>
<evidence type="ECO:0000256" key="1">
    <source>
        <dbReference type="SAM" id="MobiDB-lite"/>
    </source>
</evidence>
<dbReference type="Proteomes" id="UP001305779">
    <property type="component" value="Unassembled WGS sequence"/>
</dbReference>
<feature type="compositionally biased region" description="Acidic residues" evidence="1">
    <location>
        <begin position="145"/>
        <end position="162"/>
    </location>
</feature>
<feature type="compositionally biased region" description="Basic and acidic residues" evidence="1">
    <location>
        <begin position="200"/>
        <end position="217"/>
    </location>
</feature>
<dbReference type="EMBL" id="JAXOVC010000002">
    <property type="protein sequence ID" value="KAK4505680.1"/>
    <property type="molecule type" value="Genomic_DNA"/>
</dbReference>
<proteinExistence type="predicted"/>
<accession>A0ABR0EX79</accession>
<feature type="compositionally biased region" description="Polar residues" evidence="1">
    <location>
        <begin position="279"/>
        <end position="291"/>
    </location>
</feature>
<evidence type="ECO:0008006" key="4">
    <source>
        <dbReference type="Google" id="ProtNLM"/>
    </source>
</evidence>
<protein>
    <recommendedName>
        <fullName evidence="4">Mediator complex subunit 11</fullName>
    </recommendedName>
</protein>
<sequence>MAATSTHHAELLDQLQSQLNSVLEQTGRVFAALATNPKVRPAAQVTKLDHLVPVATRSFHDTLDEFDSELRTAQAVMRRDLALCRERSGLQLKPAVSMTVPPAQPQEAKAGPESKVEPQPAPKPDVTPIESIQHEPEPPKQEPPPPDEDIIMEDPGADDDDNPVPVMSFDELIAEDLPKPSPPLAESKPSVAAHTLPTTDDLKPTNDGLHLETKPSSDEANTGEDQGTDDDKAPDTANDLDSLFNDPMSAGGAGGDGQDFNFNQDASNDIDFGSFGANFDTNGADNDNISSLLPGLEDYANPQSNNNDGAELDLNELFGVGSANNGMDSQGAGEQRDSTFEDLMDLANFDGMDTGGSNNGNTNNADFDFDSLFN</sequence>
<organism evidence="2 3">
    <name type="scientific">Zasmidium cellare</name>
    <name type="common">Wine cellar mold</name>
    <name type="synonym">Racodium cellare</name>
    <dbReference type="NCBI Taxonomy" id="395010"/>
    <lineage>
        <taxon>Eukaryota</taxon>
        <taxon>Fungi</taxon>
        <taxon>Dikarya</taxon>
        <taxon>Ascomycota</taxon>
        <taxon>Pezizomycotina</taxon>
        <taxon>Dothideomycetes</taxon>
        <taxon>Dothideomycetidae</taxon>
        <taxon>Mycosphaerellales</taxon>
        <taxon>Mycosphaerellaceae</taxon>
        <taxon>Zasmidium</taxon>
    </lineage>
</organism>
<keyword evidence="3" id="KW-1185">Reference proteome</keyword>